<evidence type="ECO:0000256" key="2">
    <source>
        <dbReference type="ARBA" id="ARBA00009765"/>
    </source>
</evidence>
<keyword evidence="11 13" id="KW-0472">Membrane</keyword>
<evidence type="ECO:0000256" key="4">
    <source>
        <dbReference type="ARBA" id="ARBA00022448"/>
    </source>
</evidence>
<protein>
    <recommendedName>
        <fullName evidence="3 13">Magnesium transport protein CorA</fullName>
    </recommendedName>
</protein>
<evidence type="ECO:0000256" key="9">
    <source>
        <dbReference type="ARBA" id="ARBA00022989"/>
    </source>
</evidence>
<dbReference type="GO" id="GO:0005886">
    <property type="term" value="C:plasma membrane"/>
    <property type="evidence" value="ECO:0007669"/>
    <property type="project" value="UniProtKB-SubCell"/>
</dbReference>
<dbReference type="AlphaFoldDB" id="A0A4R1BIG8"/>
<gene>
    <name evidence="13 14" type="primary">corA</name>
    <name evidence="14" type="ORF">EPD60_06995</name>
</gene>
<comment type="function">
    <text evidence="13">Mediates influx of magnesium ions.</text>
</comment>
<evidence type="ECO:0000256" key="12">
    <source>
        <dbReference type="ARBA" id="ARBA00034269"/>
    </source>
</evidence>
<dbReference type="InterPro" id="IPR045863">
    <property type="entry name" value="CorA_TM1_TM2"/>
</dbReference>
<dbReference type="SUPFAM" id="SSF143865">
    <property type="entry name" value="CorA soluble domain-like"/>
    <property type="match status" value="1"/>
</dbReference>
<dbReference type="GO" id="GO:0015087">
    <property type="term" value="F:cobalt ion transmembrane transporter activity"/>
    <property type="evidence" value="ECO:0007669"/>
    <property type="project" value="UniProtKB-UniRule"/>
</dbReference>
<dbReference type="Pfam" id="PF01544">
    <property type="entry name" value="CorA"/>
    <property type="match status" value="1"/>
</dbReference>
<keyword evidence="8 13" id="KW-0460">Magnesium</keyword>
<evidence type="ECO:0000256" key="10">
    <source>
        <dbReference type="ARBA" id="ARBA00023065"/>
    </source>
</evidence>
<evidence type="ECO:0000313" key="15">
    <source>
        <dbReference type="Proteomes" id="UP000295334"/>
    </source>
</evidence>
<comment type="similarity">
    <text evidence="2 13">Belongs to the CorA metal ion transporter (MIT) (TC 1.A.35) family.</text>
</comment>
<keyword evidence="7 13" id="KW-0812">Transmembrane</keyword>
<keyword evidence="6" id="KW-0997">Cell inner membrane</keyword>
<keyword evidence="4 13" id="KW-0813">Transport</keyword>
<dbReference type="FunFam" id="1.20.58.340:FF:000001">
    <property type="entry name" value="Magnesium transport protein CorA"/>
    <property type="match status" value="1"/>
</dbReference>
<dbReference type="InterPro" id="IPR045861">
    <property type="entry name" value="CorA_cytoplasmic_dom"/>
</dbReference>
<dbReference type="Gene3D" id="3.30.460.20">
    <property type="entry name" value="CorA soluble domain-like"/>
    <property type="match status" value="1"/>
</dbReference>
<reference evidence="14 15" key="1">
    <citation type="submission" date="2019-03" db="EMBL/GenBank/DDBJ databases">
        <authorList>
            <person name="Kim M.K.M."/>
        </authorList>
    </citation>
    <scope>NUCLEOTIDE SEQUENCE [LARGE SCALE GENOMIC DNA]</scope>
    <source>
        <strain evidence="14 15">17J68-12</strain>
    </source>
</reference>
<evidence type="ECO:0000313" key="14">
    <source>
        <dbReference type="EMBL" id="TCJ17051.1"/>
    </source>
</evidence>
<evidence type="ECO:0000256" key="1">
    <source>
        <dbReference type="ARBA" id="ARBA00004429"/>
    </source>
</evidence>
<proteinExistence type="inferred from homology"/>
<dbReference type="EMBL" id="SJZI01000009">
    <property type="protein sequence ID" value="TCJ17051.1"/>
    <property type="molecule type" value="Genomic_DNA"/>
</dbReference>
<dbReference type="GO" id="GO:0015099">
    <property type="term" value="F:nickel cation transmembrane transporter activity"/>
    <property type="evidence" value="ECO:0007669"/>
    <property type="project" value="TreeGrafter"/>
</dbReference>
<keyword evidence="9 13" id="KW-1133">Transmembrane helix</keyword>
<dbReference type="NCBIfam" id="TIGR00383">
    <property type="entry name" value="corA"/>
    <property type="match status" value="1"/>
</dbReference>
<evidence type="ECO:0000256" key="8">
    <source>
        <dbReference type="ARBA" id="ARBA00022842"/>
    </source>
</evidence>
<dbReference type="OrthoDB" id="9803416at2"/>
<evidence type="ECO:0000256" key="7">
    <source>
        <dbReference type="ARBA" id="ARBA00022692"/>
    </source>
</evidence>
<sequence>MIRLFYINKQGRLTWEKGPGSLQPEGCDRIVWVDLQGASAQEKAMVEQQFGVELFTRQEAAEIESSSRFFEDEDYTEGNNTFILYANHTIVTDQVSFILQKGVLFTLRDADLRSFALTVKRLKSLRSPRGIDGIFLLLTVIEFQIDLDADFIEYSMRLTTDISRKLTKERSFKEQVLIDITELQESTIQARESIVDKQRLVSALVKSRNIDADDKERLRIIMKDIGSILQHTQFNFERLEYLQNTFLGLVNIEQNKVIKIFTVVTVVFMPPTLIASIYGMNFRHMPELQWRGGYAFALALMVLASLLFLWIFKRKRWL</sequence>
<dbReference type="PANTHER" id="PTHR47685:SF1">
    <property type="entry name" value="MAGNESIUM TRANSPORT PROTEIN CORA"/>
    <property type="match status" value="1"/>
</dbReference>
<keyword evidence="5 13" id="KW-1003">Cell membrane</keyword>
<feature type="transmembrane region" description="Helical" evidence="13">
    <location>
        <begin position="292"/>
        <end position="312"/>
    </location>
</feature>
<dbReference type="InterPro" id="IPR004488">
    <property type="entry name" value="Mg/Co-transport_prot_CorA"/>
</dbReference>
<dbReference type="InterPro" id="IPR002523">
    <property type="entry name" value="MgTranspt_CorA/ZnTranspt_ZntB"/>
</dbReference>
<keyword evidence="15" id="KW-1185">Reference proteome</keyword>
<dbReference type="PANTHER" id="PTHR47685">
    <property type="entry name" value="MAGNESIUM TRANSPORT PROTEIN CORA"/>
    <property type="match status" value="1"/>
</dbReference>
<dbReference type="SUPFAM" id="SSF144083">
    <property type="entry name" value="Magnesium transport protein CorA, transmembrane region"/>
    <property type="match status" value="1"/>
</dbReference>
<feature type="transmembrane region" description="Helical" evidence="13">
    <location>
        <begin position="260"/>
        <end position="280"/>
    </location>
</feature>
<keyword evidence="10 13" id="KW-0406">Ion transport</keyword>
<evidence type="ECO:0000256" key="6">
    <source>
        <dbReference type="ARBA" id="ARBA00022519"/>
    </source>
</evidence>
<dbReference type="GO" id="GO:0015095">
    <property type="term" value="F:magnesium ion transmembrane transporter activity"/>
    <property type="evidence" value="ECO:0007669"/>
    <property type="project" value="UniProtKB-UniRule"/>
</dbReference>
<comment type="catalytic activity">
    <reaction evidence="12">
        <text>Mg(2+)(in) = Mg(2+)(out)</text>
        <dbReference type="Rhea" id="RHEA:29827"/>
        <dbReference type="ChEBI" id="CHEBI:18420"/>
    </reaction>
</comment>
<evidence type="ECO:0000256" key="11">
    <source>
        <dbReference type="ARBA" id="ARBA00023136"/>
    </source>
</evidence>
<dbReference type="Gene3D" id="1.20.58.340">
    <property type="entry name" value="Magnesium transport protein CorA, transmembrane region"/>
    <property type="match status" value="2"/>
</dbReference>
<comment type="subcellular location">
    <subcellularLocation>
        <location evidence="1">Cell inner membrane</location>
        <topology evidence="1">Multi-pass membrane protein</topology>
    </subcellularLocation>
    <subcellularLocation>
        <location evidence="13">Membrane</location>
        <topology evidence="13">Multi-pass membrane protein</topology>
    </subcellularLocation>
</comment>
<evidence type="ECO:0000256" key="3">
    <source>
        <dbReference type="ARBA" id="ARBA00019439"/>
    </source>
</evidence>
<dbReference type="InterPro" id="IPR050829">
    <property type="entry name" value="CorA_MIT"/>
</dbReference>
<comment type="caution">
    <text evidence="14">The sequence shown here is derived from an EMBL/GenBank/DDBJ whole genome shotgun (WGS) entry which is preliminary data.</text>
</comment>
<name>A0A4R1BIG8_9BACT</name>
<accession>A0A4R1BIG8</accession>
<evidence type="ECO:0000256" key="5">
    <source>
        <dbReference type="ARBA" id="ARBA00022475"/>
    </source>
</evidence>
<evidence type="ECO:0000256" key="13">
    <source>
        <dbReference type="RuleBase" id="RU362010"/>
    </source>
</evidence>
<organism evidence="14 15">
    <name type="scientific">Flaviaesturariibacter flavus</name>
    <dbReference type="NCBI Taxonomy" id="2502780"/>
    <lineage>
        <taxon>Bacteria</taxon>
        <taxon>Pseudomonadati</taxon>
        <taxon>Bacteroidota</taxon>
        <taxon>Chitinophagia</taxon>
        <taxon>Chitinophagales</taxon>
        <taxon>Chitinophagaceae</taxon>
        <taxon>Flaviaestuariibacter</taxon>
    </lineage>
</organism>
<dbReference type="Proteomes" id="UP000295334">
    <property type="component" value="Unassembled WGS sequence"/>
</dbReference>
<dbReference type="RefSeq" id="WP_131448251.1">
    <property type="nucleotide sequence ID" value="NZ_SJZI01000009.1"/>
</dbReference>